<feature type="domain" description="Phospholipase D-like" evidence="8">
    <location>
        <begin position="29"/>
        <end position="177"/>
    </location>
</feature>
<dbReference type="InterPro" id="IPR016270">
    <property type="entry name" value="PGS1"/>
</dbReference>
<dbReference type="OrthoDB" id="10250191at2759"/>
<evidence type="ECO:0000256" key="5">
    <source>
        <dbReference type="ARBA" id="ARBA00023209"/>
    </source>
</evidence>
<dbReference type="STRING" id="5874.Q4UIX5"/>
<dbReference type="PANTHER" id="PTHR12586:SF1">
    <property type="entry name" value="CDP-DIACYLGLYCEROL--GLYCEROL-3-PHOSPHATE 3-PHOSPHATIDYLTRANSFERASE, MITOCHONDRIAL"/>
    <property type="match status" value="1"/>
</dbReference>
<dbReference type="AlphaFoldDB" id="Q4UIX5"/>
<dbReference type="GO" id="GO:0005739">
    <property type="term" value="C:mitochondrion"/>
    <property type="evidence" value="ECO:0007669"/>
    <property type="project" value="TreeGrafter"/>
</dbReference>
<dbReference type="InParanoid" id="Q4UIX5"/>
<dbReference type="GO" id="GO:0032049">
    <property type="term" value="P:cardiolipin biosynthetic process"/>
    <property type="evidence" value="ECO:0007669"/>
    <property type="project" value="InterPro"/>
</dbReference>
<evidence type="ECO:0000256" key="7">
    <source>
        <dbReference type="SAM" id="MobiDB-lite"/>
    </source>
</evidence>
<evidence type="ECO:0000313" key="10">
    <source>
        <dbReference type="Proteomes" id="UP000001950"/>
    </source>
</evidence>
<dbReference type="RefSeq" id="XP_953642.1">
    <property type="nucleotide sequence ID" value="XM_948549.1"/>
</dbReference>
<dbReference type="GeneID" id="3864250"/>
<evidence type="ECO:0000256" key="1">
    <source>
        <dbReference type="ARBA" id="ARBA00022516"/>
    </source>
</evidence>
<evidence type="ECO:0000256" key="4">
    <source>
        <dbReference type="ARBA" id="ARBA00023098"/>
    </source>
</evidence>
<dbReference type="PANTHER" id="PTHR12586">
    <property type="entry name" value="CDP-DIACYLGLYCEROL--SERINE O-PHOSPHATIDYLTRANSFERASE"/>
    <property type="match status" value="1"/>
</dbReference>
<evidence type="ECO:0000256" key="6">
    <source>
        <dbReference type="ARBA" id="ARBA00023264"/>
    </source>
</evidence>
<proteinExistence type="predicted"/>
<dbReference type="Proteomes" id="UP000001950">
    <property type="component" value="Chromosome 1"/>
</dbReference>
<keyword evidence="4" id="KW-0443">Lipid metabolism</keyword>
<keyword evidence="10" id="KW-1185">Reference proteome</keyword>
<sequence>MEEDLVLEYITESKNLSFLYDPKSYYNQLCSMIRNAKETVVISCLYIGTLPLEQDFVNCIFEAKENNPNLVVELLLDKQRSMRKENTGKCILDLIKPLLSQNNVSLRLYHSPLCDPLLNGILKPPYSEILGTLHMKIYVADSVTVISGANCSTPYFTNRMDRYMIINDQLFANLMHTIVKTVGTMAYKTTENLEFVWDSDLINPLDDSFLFKKQIYRRFVTMIKMCNDALEPILMAKVFANISSEQKKSKSSKIFNKLVQRRKSITSSGSGLSSQSVSHENFDFSNRDSFDYYTPRDANENESLEEPCIKESLSGLYSLTPRSYLTLSKNSSINSWRYMNGSAKSGRNLNGVKTMRHNGKHEYCSICNNYTGTVLDDIDHTPYRIMRRYPPMEGFTRFMIFFQLGFTDPPFRQDEELCKDLMIKFRKSGHSLVLATSYLNFTKEYSDLVTYMLNCKSSENMGSFYVLTSSPTANDFHNCSDSKKIIPKLYCHYQNLLLDYVFKRSPRDYKDKEEEENDSFYYEYHNPGYTFHHKGIWAFQGELPKNAKELTFEEFKKNIKGPCAMLIGSSNLSRRSHNKDLEMNILVETNSVSVLDPIKYEIYALFSNATPVQKRNLCNKWCKKVMIYVFHLLLVYVYKFQAETVSLNFKNICFIYFNNTSPETYQLKATSSEIVDFSVIESPSDHIIDERFFNISENPKYNRKNKENLDKLKWATFEARRFTYKLGKFNKKLRKVKNRRKLIYSNFDVDENELKKINIESRDINKSIQTFRALRKSFLNFIRGLRLNNNPEVPYVPVSLRSDKISDKYYQLANKPNLKRSKRIGDNKGVKNKTKIKRDKSGVEKKHKDNENLEFLRLLEEIKARR</sequence>
<accession>Q4UIX5</accession>
<keyword evidence="3" id="KW-0677">Repeat</keyword>
<keyword evidence="6" id="KW-1208">Phospholipid metabolism</keyword>
<dbReference type="CDD" id="cd09135">
    <property type="entry name" value="PLDc_PGS1_euk_1"/>
    <property type="match status" value="1"/>
</dbReference>
<dbReference type="FunCoup" id="Q4UIX5">
    <property type="interactions" value="267"/>
</dbReference>
<evidence type="ECO:0000313" key="9">
    <source>
        <dbReference type="EMBL" id="CAI72964.1"/>
    </source>
</evidence>
<keyword evidence="5" id="KW-0594">Phospholipid biosynthesis</keyword>
<name>Q4UIX5_THEAN</name>
<dbReference type="EMBL" id="CR940347">
    <property type="protein sequence ID" value="CAI72964.1"/>
    <property type="molecule type" value="Genomic_DNA"/>
</dbReference>
<dbReference type="KEGG" id="tan:TA16500"/>
<dbReference type="VEuPathDB" id="PiroplasmaDB:TA16500"/>
<dbReference type="CDD" id="cd09137">
    <property type="entry name" value="PLDc_PGS1_euk_2"/>
    <property type="match status" value="1"/>
</dbReference>
<dbReference type="SUPFAM" id="SSF56024">
    <property type="entry name" value="Phospholipase D/nuclease"/>
    <property type="match status" value="1"/>
</dbReference>
<organism evidence="9 10">
    <name type="scientific">Theileria annulata</name>
    <dbReference type="NCBI Taxonomy" id="5874"/>
    <lineage>
        <taxon>Eukaryota</taxon>
        <taxon>Sar</taxon>
        <taxon>Alveolata</taxon>
        <taxon>Apicomplexa</taxon>
        <taxon>Aconoidasida</taxon>
        <taxon>Piroplasmida</taxon>
        <taxon>Theileriidae</taxon>
        <taxon>Theileria</taxon>
    </lineage>
</organism>
<dbReference type="Pfam" id="PF13091">
    <property type="entry name" value="PLDc_2"/>
    <property type="match status" value="1"/>
</dbReference>
<dbReference type="OMA" id="NYGYRAT"/>
<evidence type="ECO:0000256" key="3">
    <source>
        <dbReference type="ARBA" id="ARBA00022737"/>
    </source>
</evidence>
<dbReference type="InterPro" id="IPR025202">
    <property type="entry name" value="PLD-like_dom"/>
</dbReference>
<keyword evidence="1" id="KW-0444">Lipid biosynthesis</keyword>
<dbReference type="GO" id="GO:0008444">
    <property type="term" value="F:CDP-diacylglycerol-glycerol-3-phosphate 3-phosphatidyltransferase activity"/>
    <property type="evidence" value="ECO:0007669"/>
    <property type="project" value="UniProtKB-EC"/>
</dbReference>
<reference evidence="9 10" key="1">
    <citation type="journal article" date="2005" name="Science">
        <title>Genome of the host-cell transforming parasite Theileria annulata compared with T. parva.</title>
        <authorList>
            <person name="Pain A."/>
            <person name="Renauld H."/>
            <person name="Berriman M."/>
            <person name="Murphy L."/>
            <person name="Yeats C.A."/>
            <person name="Weir W."/>
            <person name="Kerhornou A."/>
            <person name="Aslett M."/>
            <person name="Bishop R."/>
            <person name="Bouchier C."/>
            <person name="Cochet M."/>
            <person name="Coulson R.M.R."/>
            <person name="Cronin A."/>
            <person name="de Villiers E.P."/>
            <person name="Fraser A."/>
            <person name="Fosker N."/>
            <person name="Gardner M."/>
            <person name="Goble A."/>
            <person name="Griffiths-Jones S."/>
            <person name="Harris D.E."/>
            <person name="Katzer F."/>
            <person name="Larke N."/>
            <person name="Lord A."/>
            <person name="Maser P."/>
            <person name="McKellar S."/>
            <person name="Mooney P."/>
            <person name="Morton F."/>
            <person name="Nene V."/>
            <person name="O'Neil S."/>
            <person name="Price C."/>
            <person name="Quail M.A."/>
            <person name="Rabbinowitsch E."/>
            <person name="Rawlings N.D."/>
            <person name="Rutter S."/>
            <person name="Saunders D."/>
            <person name="Seeger K."/>
            <person name="Shah T."/>
            <person name="Squares R."/>
            <person name="Squares S."/>
            <person name="Tivey A."/>
            <person name="Walker A.R."/>
            <person name="Woodward J."/>
            <person name="Dobbelaere D.A.E."/>
            <person name="Langsley G."/>
            <person name="Rajandream M.A."/>
            <person name="McKeever D."/>
            <person name="Shiels B."/>
            <person name="Tait A."/>
            <person name="Barrell B.G."/>
            <person name="Hall N."/>
        </authorList>
    </citation>
    <scope>NUCLEOTIDE SEQUENCE [LARGE SCALE GENOMIC DNA]</scope>
    <source>
        <strain evidence="10">Ankara</strain>
    </source>
</reference>
<protein>
    <submittedName>
        <fullName evidence="9">Phosphatidylglycerophosphate synthase, putative</fullName>
        <ecNumber evidence="9">2.7.8.5</ecNumber>
    </submittedName>
</protein>
<evidence type="ECO:0000259" key="8">
    <source>
        <dbReference type="Pfam" id="PF13091"/>
    </source>
</evidence>
<gene>
    <name evidence="9" type="ORF">TA16500</name>
</gene>
<feature type="region of interest" description="Disordered" evidence="7">
    <location>
        <begin position="820"/>
        <end position="845"/>
    </location>
</feature>
<dbReference type="EC" id="2.7.8.5" evidence="9"/>
<dbReference type="Gene3D" id="3.30.870.10">
    <property type="entry name" value="Endonuclease Chain A"/>
    <property type="match status" value="2"/>
</dbReference>
<evidence type="ECO:0000256" key="2">
    <source>
        <dbReference type="ARBA" id="ARBA00022679"/>
    </source>
</evidence>
<keyword evidence="2 9" id="KW-0808">Transferase</keyword>
<dbReference type="eggNOG" id="KOG3964">
    <property type="taxonomic scope" value="Eukaryota"/>
</dbReference>